<evidence type="ECO:0000313" key="1">
    <source>
        <dbReference type="EMBL" id="KGP71414.1"/>
    </source>
</evidence>
<proteinExistence type="predicted"/>
<gene>
    <name evidence="1" type="ORF">N782_19575</name>
</gene>
<dbReference type="Proteomes" id="UP000030147">
    <property type="component" value="Unassembled WGS sequence"/>
</dbReference>
<dbReference type="AlphaFoldDB" id="A0A0A2T7E0"/>
<dbReference type="eggNOG" id="ENOG50307FU">
    <property type="taxonomic scope" value="Bacteria"/>
</dbReference>
<sequence length="171" mass="20605">MKLTESWKDELQSFVNQVVHEIYQLPQQERNMLTILEVIEKKQHDMNEQVFPSQGCYYIKLAQIMDNLIQQITIEQQEDKKAWFCQFWNGFDEISGKEFSLDHVVIQQSEKELNIKKYVFESVEEQLQQFHNMVIECSKHMFQRVPDVIETIVLSTGKRHIFWPRDYQMKA</sequence>
<dbReference type="STRING" id="1385514.N782_19575"/>
<protein>
    <submittedName>
        <fullName evidence="1">Uncharacterized protein</fullName>
    </submittedName>
</protein>
<evidence type="ECO:0000313" key="2">
    <source>
        <dbReference type="Proteomes" id="UP000030147"/>
    </source>
</evidence>
<organism evidence="1 2">
    <name type="scientific">Pontibacillus yanchengensis Y32</name>
    <dbReference type="NCBI Taxonomy" id="1385514"/>
    <lineage>
        <taxon>Bacteria</taxon>
        <taxon>Bacillati</taxon>
        <taxon>Bacillota</taxon>
        <taxon>Bacilli</taxon>
        <taxon>Bacillales</taxon>
        <taxon>Bacillaceae</taxon>
        <taxon>Pontibacillus</taxon>
    </lineage>
</organism>
<dbReference type="EMBL" id="AVBF01000065">
    <property type="protein sequence ID" value="KGP71414.1"/>
    <property type="molecule type" value="Genomic_DNA"/>
</dbReference>
<dbReference type="RefSeq" id="WP_036823037.1">
    <property type="nucleotide sequence ID" value="NZ_AVBF01000065.1"/>
</dbReference>
<dbReference type="OrthoDB" id="2691301at2"/>
<comment type="caution">
    <text evidence="1">The sequence shown here is derived from an EMBL/GenBank/DDBJ whole genome shotgun (WGS) entry which is preliminary data.</text>
</comment>
<keyword evidence="2" id="KW-1185">Reference proteome</keyword>
<name>A0A0A2T7E0_9BACI</name>
<accession>A0A0A2T7E0</accession>
<reference evidence="1 2" key="1">
    <citation type="journal article" date="2015" name="Stand. Genomic Sci.">
        <title>High quality draft genome sequence of the moderately halophilic bacterium Pontibacillus yanchengensis Y32(T) and comparison among Pontibacillus genomes.</title>
        <authorList>
            <person name="Huang J."/>
            <person name="Qiao Z.X."/>
            <person name="Tang J.W."/>
            <person name="Wang G."/>
        </authorList>
    </citation>
    <scope>NUCLEOTIDE SEQUENCE [LARGE SCALE GENOMIC DNA]</scope>
    <source>
        <strain evidence="1 2">Y32</strain>
    </source>
</reference>